<dbReference type="GO" id="GO:0019748">
    <property type="term" value="P:secondary metabolic process"/>
    <property type="evidence" value="ECO:0007669"/>
    <property type="project" value="TreeGrafter"/>
</dbReference>
<dbReference type="InterPro" id="IPR006680">
    <property type="entry name" value="Amidohydro-rel"/>
</dbReference>
<dbReference type="AlphaFoldDB" id="A0A327MCD3"/>
<dbReference type="EMBL" id="QLIX01000013">
    <property type="protein sequence ID" value="RAI57848.1"/>
    <property type="molecule type" value="Genomic_DNA"/>
</dbReference>
<dbReference type="Gene3D" id="3.20.20.140">
    <property type="entry name" value="Metal-dependent hydrolases"/>
    <property type="match status" value="1"/>
</dbReference>
<dbReference type="PANTHER" id="PTHR21240:SF28">
    <property type="entry name" value="ISO-OROTATE DECARBOXYLASE (EUROFUNG)"/>
    <property type="match status" value="1"/>
</dbReference>
<dbReference type="GO" id="GO:0005737">
    <property type="term" value="C:cytoplasm"/>
    <property type="evidence" value="ECO:0007669"/>
    <property type="project" value="TreeGrafter"/>
</dbReference>
<organism evidence="3 4">
    <name type="scientific">Roseicella frigidaeris</name>
    <dbReference type="NCBI Taxonomy" id="2230885"/>
    <lineage>
        <taxon>Bacteria</taxon>
        <taxon>Pseudomonadati</taxon>
        <taxon>Pseudomonadota</taxon>
        <taxon>Alphaproteobacteria</taxon>
        <taxon>Acetobacterales</taxon>
        <taxon>Roseomonadaceae</taxon>
        <taxon>Roseicella</taxon>
    </lineage>
</organism>
<keyword evidence="1" id="KW-0456">Lyase</keyword>
<dbReference type="RefSeq" id="WP_111470965.1">
    <property type="nucleotide sequence ID" value="NZ_QLIX01000013.1"/>
</dbReference>
<dbReference type="InterPro" id="IPR032466">
    <property type="entry name" value="Metal_Hydrolase"/>
</dbReference>
<evidence type="ECO:0000313" key="3">
    <source>
        <dbReference type="EMBL" id="RAI57848.1"/>
    </source>
</evidence>
<comment type="caution">
    <text evidence="3">The sequence shown here is derived from an EMBL/GenBank/DDBJ whole genome shotgun (WGS) entry which is preliminary data.</text>
</comment>
<dbReference type="Pfam" id="PF04909">
    <property type="entry name" value="Amidohydro_2"/>
    <property type="match status" value="1"/>
</dbReference>
<dbReference type="GO" id="GO:0016787">
    <property type="term" value="F:hydrolase activity"/>
    <property type="evidence" value="ECO:0007669"/>
    <property type="project" value="UniProtKB-KW"/>
</dbReference>
<protein>
    <submittedName>
        <fullName evidence="3">Amidohydrolase</fullName>
    </submittedName>
</protein>
<keyword evidence="4" id="KW-1185">Reference proteome</keyword>
<dbReference type="GO" id="GO:0016831">
    <property type="term" value="F:carboxy-lyase activity"/>
    <property type="evidence" value="ECO:0007669"/>
    <property type="project" value="InterPro"/>
</dbReference>
<name>A0A327MCD3_9PROT</name>
<gene>
    <name evidence="3" type="ORF">DOO78_16505</name>
</gene>
<accession>A0A327MCD3</accession>
<evidence type="ECO:0000256" key="1">
    <source>
        <dbReference type="ARBA" id="ARBA00023239"/>
    </source>
</evidence>
<sequence length="370" mass="41700">MNVALQTPRIERPGEAYLGFVDCDVHPFYRTPADFDPFLSARWREHRQSIGGRSRQGLARTSLYPRMSPGNGMRGDAWPKTGGPPGSDLALMREQLLDLSDVRAGLLAPLVGGAAAERNVEFGAAMAVAVNEWQCAHFCDPEPRLKASVQITLEHEESALAEIEARAGDARFAQVNIPPRGIEPLGRHRYRKILAACAANGFPISLHLGGTSGHASTGGGWPSFYHEEHPSYVQSMQSLVTSLVCEGVFETVPDLKVVLVEGGFAWLPSLAWRLDKHWKRLKAEVPHLRRAPSEYIREHVWVSTQPMEEPERPDDMLRTIEWIGPDRILFSTDYPHWDQDDPRYAFKVRLPEDWARMIYRENAMALYRLD</sequence>
<dbReference type="Proteomes" id="UP000249065">
    <property type="component" value="Unassembled WGS sequence"/>
</dbReference>
<evidence type="ECO:0000259" key="2">
    <source>
        <dbReference type="Pfam" id="PF04909"/>
    </source>
</evidence>
<dbReference type="PANTHER" id="PTHR21240">
    <property type="entry name" value="2-AMINO-3-CARBOXYLMUCONATE-6-SEMIALDEHYDE DECARBOXYLASE"/>
    <property type="match status" value="1"/>
</dbReference>
<dbReference type="SUPFAM" id="SSF51556">
    <property type="entry name" value="Metallo-dependent hydrolases"/>
    <property type="match status" value="1"/>
</dbReference>
<dbReference type="OrthoDB" id="7336207at2"/>
<keyword evidence="3" id="KW-0378">Hydrolase</keyword>
<evidence type="ECO:0000313" key="4">
    <source>
        <dbReference type="Proteomes" id="UP000249065"/>
    </source>
</evidence>
<proteinExistence type="predicted"/>
<feature type="domain" description="Amidohydrolase-related" evidence="2">
    <location>
        <begin position="21"/>
        <end position="369"/>
    </location>
</feature>
<reference evidence="4" key="1">
    <citation type="submission" date="2018-06" db="EMBL/GenBank/DDBJ databases">
        <authorList>
            <person name="Khan S.A."/>
        </authorList>
    </citation>
    <scope>NUCLEOTIDE SEQUENCE [LARGE SCALE GENOMIC DNA]</scope>
    <source>
        <strain evidence="4">DB-1506</strain>
    </source>
</reference>
<dbReference type="InterPro" id="IPR032465">
    <property type="entry name" value="ACMSD"/>
</dbReference>